<dbReference type="Pfam" id="PF05593">
    <property type="entry name" value="RHS_repeat"/>
    <property type="match status" value="1"/>
</dbReference>
<keyword evidence="4" id="KW-1185">Reference proteome</keyword>
<evidence type="ECO:0000313" key="3">
    <source>
        <dbReference type="EMBL" id="MDA3616704.1"/>
    </source>
</evidence>
<protein>
    <submittedName>
        <fullName evidence="3">RHS repeat protein</fullName>
    </submittedName>
</protein>
<name>A0ABT4UPC3_9BACT</name>
<comment type="caution">
    <text evidence="3">The sequence shown here is derived from an EMBL/GenBank/DDBJ whole genome shotgun (WGS) entry which is preliminary data.</text>
</comment>
<dbReference type="InterPro" id="IPR006530">
    <property type="entry name" value="YD"/>
</dbReference>
<sequence>MNYCRLIICWLVLQFSFYSSFSQQQDFIVPPPEMASMTKSVVVPVSQYSGLANISVDFHTITTKELSIPVRLSYHSRGVLVEEVASRAGIGWSLQYGGMISRSVRGLPDESPKGIMYKTNYNQAFTSQTERAILEDDEIQNVLDLIPDQYFYDYNGNGGKFIFDPTDKAIILQKFADIKIERGTLTAEGFDSWIITDELGNKYYYGKNKNKTRTAIDYDQTINSYSYSSYDGMAQLPNAGYYNYTGWHLMEIETYLNERIEYFYEQEIVSRYTRSYDKVLNGVEVAGRWYPYAPRRALSYFSQQWSYQYQVSEIRFPEGSLHFEKSETTRKDLTSGHALKKLVLKNYNNEFVKSYQLYHSFPQSDVSTNTLNYLQTIDPSSHYRMFLDSVVFQGKNSESQLLYKYEYSNVKLPNRFSNSQDAWGYYNGKNNGQFLTFFDFNFPLDRTVNPEMNEAGLLKKITNATGGDILLHYEQNVTKYPDFFHLLESSVINPVVSKDTMSGFIKHPDYYSSGEYAHDITIGPEITGQVQLVFDRPWFGIAPSGTDMNYEIRINQTDGPWGVILPVHPDSQYFRVNLPLPPGTFKVRVIPNSLHNPADFYNTFFITLNWHISYVVDKDVLYASGKRIKKIEHKNGSTVILSKEYEYKDETGINSGAIFGLPPFYYKNYLFRTDPNLPLLDQFGSVPGSPFTFLKGNALGYSMVTEYTKSATGTTGKTVSNFAIDADGGEYYKFPYHPSVDLDWLRGLLLEQKEYKSLEEGYELLRKTKNYYKYAGLVDNASIFTMPLMNENDPNLLYKYEKGRGITYLPLITLAPNPLLNTVPAHLLPVGFKIYYQTAGTCDIDSTIITEYNNGNPVSVHTKYGYNYSKHYQLSSKKSYLNNGDRRVEELIYPLSKTTPTTLETALITSNRVAQPVEQNMVVQNTAEQQTGSTQARTILKNWSGKVFAEKMETAVNANPFKTDLTIFNYDAKGRPLSLETTAGVKETGLRGYKNNYVVARVIGADWSTVQALVDTAVLNNGTQAQISTQLQNLRNGFAANPLVQVFTYTYDPLVGVTTQTDPSGRKTTYEYDNFNRLYLVRDQDNRIVRKICYNYAGQPEDCSGIISTPDWQFTATATRCKQNSSSQNTGEQEREQKDMNPNSPTYNQLRWIVTATNLTACPLPQVCNSSNCSDIGYKCINGVCEQGIRVCTESVYNPTTMMYTNTFHYEFSDNSWSSNYTVTEFFACAVL</sequence>
<feature type="region of interest" description="Disordered" evidence="1">
    <location>
        <begin position="1123"/>
        <end position="1144"/>
    </location>
</feature>
<proteinExistence type="predicted"/>
<accession>A0ABT4UPC3</accession>
<feature type="chain" id="PRO_5045214831" evidence="2">
    <location>
        <begin position="25"/>
        <end position="1232"/>
    </location>
</feature>
<dbReference type="NCBIfam" id="TIGR01643">
    <property type="entry name" value="YD_repeat_2x"/>
    <property type="match status" value="1"/>
</dbReference>
<evidence type="ECO:0000256" key="1">
    <source>
        <dbReference type="SAM" id="MobiDB-lite"/>
    </source>
</evidence>
<dbReference type="Proteomes" id="UP001210231">
    <property type="component" value="Unassembled WGS sequence"/>
</dbReference>
<organism evidence="3 4">
    <name type="scientific">Polluticaenibacter yanchengensis</name>
    <dbReference type="NCBI Taxonomy" id="3014562"/>
    <lineage>
        <taxon>Bacteria</taxon>
        <taxon>Pseudomonadati</taxon>
        <taxon>Bacteroidota</taxon>
        <taxon>Chitinophagia</taxon>
        <taxon>Chitinophagales</taxon>
        <taxon>Chitinophagaceae</taxon>
        <taxon>Polluticaenibacter</taxon>
    </lineage>
</organism>
<evidence type="ECO:0000256" key="2">
    <source>
        <dbReference type="SAM" id="SignalP"/>
    </source>
</evidence>
<feature type="signal peptide" evidence="2">
    <location>
        <begin position="1"/>
        <end position="24"/>
    </location>
</feature>
<dbReference type="RefSeq" id="WP_407033035.1">
    <property type="nucleotide sequence ID" value="NZ_JAQGEF010000040.1"/>
</dbReference>
<dbReference type="InterPro" id="IPR031325">
    <property type="entry name" value="RHS_repeat"/>
</dbReference>
<gene>
    <name evidence="3" type="ORF">O3P16_17970</name>
</gene>
<evidence type="ECO:0000313" key="4">
    <source>
        <dbReference type="Proteomes" id="UP001210231"/>
    </source>
</evidence>
<reference evidence="3 4" key="1">
    <citation type="submission" date="2022-12" db="EMBL/GenBank/DDBJ databases">
        <title>Chitinophagaceae gen. sp. nov., a new member of the family Chitinophagaceae, isolated from soil in a chemical factory.</title>
        <authorList>
            <person name="Ke Z."/>
        </authorList>
    </citation>
    <scope>NUCLEOTIDE SEQUENCE [LARGE SCALE GENOMIC DNA]</scope>
    <source>
        <strain evidence="3 4">LY-5</strain>
    </source>
</reference>
<keyword evidence="2" id="KW-0732">Signal</keyword>
<dbReference type="Gene3D" id="2.180.10.10">
    <property type="entry name" value="RHS repeat-associated core"/>
    <property type="match status" value="1"/>
</dbReference>
<dbReference type="EMBL" id="JAQGEF010000040">
    <property type="protein sequence ID" value="MDA3616704.1"/>
    <property type="molecule type" value="Genomic_DNA"/>
</dbReference>